<keyword evidence="4" id="KW-1185">Reference proteome</keyword>
<dbReference type="InterPro" id="IPR005069">
    <property type="entry name" value="Nucl-diP-sugar_transferase"/>
</dbReference>
<keyword evidence="1" id="KW-1133">Transmembrane helix</keyword>
<dbReference type="Proteomes" id="UP000036987">
    <property type="component" value="Unassembled WGS sequence"/>
</dbReference>
<name>A0A0K9P657_ZOSMR</name>
<keyword evidence="3" id="KW-0808">Transferase</keyword>
<accession>A0A0K9P657</accession>
<dbReference type="AlphaFoldDB" id="A0A0K9P657"/>
<dbReference type="OrthoDB" id="540503at2759"/>
<feature type="transmembrane region" description="Helical" evidence="1">
    <location>
        <begin position="46"/>
        <end position="63"/>
    </location>
</feature>
<evidence type="ECO:0000259" key="2">
    <source>
        <dbReference type="Pfam" id="PF03407"/>
    </source>
</evidence>
<dbReference type="PANTHER" id="PTHR46038:SF12">
    <property type="entry name" value="OS03G0731800 PROTEIN"/>
    <property type="match status" value="1"/>
</dbReference>
<proteinExistence type="predicted"/>
<reference evidence="4" key="1">
    <citation type="journal article" date="2016" name="Nature">
        <title>The genome of the seagrass Zostera marina reveals angiosperm adaptation to the sea.</title>
        <authorList>
            <person name="Olsen J.L."/>
            <person name="Rouze P."/>
            <person name="Verhelst B."/>
            <person name="Lin Y.-C."/>
            <person name="Bayer T."/>
            <person name="Collen J."/>
            <person name="Dattolo E."/>
            <person name="De Paoli E."/>
            <person name="Dittami S."/>
            <person name="Maumus F."/>
            <person name="Michel G."/>
            <person name="Kersting A."/>
            <person name="Lauritano C."/>
            <person name="Lohaus R."/>
            <person name="Toepel M."/>
            <person name="Tonon T."/>
            <person name="Vanneste K."/>
            <person name="Amirebrahimi M."/>
            <person name="Brakel J."/>
            <person name="Bostroem C."/>
            <person name="Chovatia M."/>
            <person name="Grimwood J."/>
            <person name="Jenkins J.W."/>
            <person name="Jueterbock A."/>
            <person name="Mraz A."/>
            <person name="Stam W.T."/>
            <person name="Tice H."/>
            <person name="Bornberg-Bauer E."/>
            <person name="Green P.J."/>
            <person name="Pearson G.A."/>
            <person name="Procaccini G."/>
            <person name="Duarte C.M."/>
            <person name="Schmutz J."/>
            <person name="Reusch T.B.H."/>
            <person name="Van de Peer Y."/>
        </authorList>
    </citation>
    <scope>NUCLEOTIDE SEQUENCE [LARGE SCALE GENOMIC DNA]</scope>
    <source>
        <strain evidence="4">cv. Finnish</strain>
    </source>
</reference>
<dbReference type="InterPro" id="IPR044821">
    <property type="entry name" value="At1g28695/At4g15970-like"/>
</dbReference>
<evidence type="ECO:0000313" key="4">
    <source>
        <dbReference type="Proteomes" id="UP000036987"/>
    </source>
</evidence>
<organism evidence="3 4">
    <name type="scientific">Zostera marina</name>
    <name type="common">Eelgrass</name>
    <dbReference type="NCBI Taxonomy" id="29655"/>
    <lineage>
        <taxon>Eukaryota</taxon>
        <taxon>Viridiplantae</taxon>
        <taxon>Streptophyta</taxon>
        <taxon>Embryophyta</taxon>
        <taxon>Tracheophyta</taxon>
        <taxon>Spermatophyta</taxon>
        <taxon>Magnoliopsida</taxon>
        <taxon>Liliopsida</taxon>
        <taxon>Zosteraceae</taxon>
        <taxon>Zostera</taxon>
    </lineage>
</organism>
<dbReference type="PANTHER" id="PTHR46038">
    <property type="entry name" value="EXPRESSED PROTEIN-RELATED"/>
    <property type="match status" value="1"/>
</dbReference>
<dbReference type="Pfam" id="PF03407">
    <property type="entry name" value="Nucleotid_trans"/>
    <property type="match status" value="1"/>
</dbReference>
<protein>
    <submittedName>
        <fullName evidence="3">Nucleotide-diphospho-sugar transferase family protein</fullName>
    </submittedName>
</protein>
<evidence type="ECO:0000313" key="3">
    <source>
        <dbReference type="EMBL" id="KMZ64499.1"/>
    </source>
</evidence>
<sequence>MVGLILSGREDHQWPQPRRQRVSVEGASLISPLDDQPKSGMKHAKYHLLVIVSFIISATLSYTCWQNLISGRLDIFGIHIQSSPKDELERALQRASMGNKTVMISVLNRAYANDGGLFDLFLEGFRKGKNTSVLLNHLLLLAFDQKSYETCNRLHQHCYKVSVDDSDFSNELYYMSSGYLNMLWRKTQFLIQVLKRGYSFLFTDMDILWLRNPFDILKHEGDDFQFSCDTYTGKPYDENNPANIGFYLVVSNNKSIALFETLYAKRNNTGGRKQQDLLMEMKKKGVFRQLGLKVRYLDDRYIAGFCSIGRYNDKVRTIHANCCRGIKAKLIDLRLVLDEWEAFSNATLTNYKLKWPRHAECLHSWA</sequence>
<gene>
    <name evidence="3" type="ORF">ZOSMA_366G00090</name>
</gene>
<keyword evidence="1" id="KW-0472">Membrane</keyword>
<dbReference type="EMBL" id="LFYR01001143">
    <property type="protein sequence ID" value="KMZ64499.1"/>
    <property type="molecule type" value="Genomic_DNA"/>
</dbReference>
<dbReference type="GO" id="GO:0016740">
    <property type="term" value="F:transferase activity"/>
    <property type="evidence" value="ECO:0007669"/>
    <property type="project" value="UniProtKB-KW"/>
</dbReference>
<comment type="caution">
    <text evidence="3">The sequence shown here is derived from an EMBL/GenBank/DDBJ whole genome shotgun (WGS) entry which is preliminary data.</text>
</comment>
<feature type="domain" description="Nucleotide-diphospho-sugar transferase" evidence="2">
    <location>
        <begin position="134"/>
        <end position="332"/>
    </location>
</feature>
<dbReference type="OMA" id="NIWRRRS"/>
<keyword evidence="1" id="KW-0812">Transmembrane</keyword>
<evidence type="ECO:0000256" key="1">
    <source>
        <dbReference type="SAM" id="Phobius"/>
    </source>
</evidence>